<dbReference type="RefSeq" id="WP_002595398.1">
    <property type="nucleotide sequence ID" value="NZ_KB851009.1"/>
</dbReference>
<evidence type="ECO:0000256" key="6">
    <source>
        <dbReference type="ARBA" id="ARBA00023136"/>
    </source>
</evidence>
<evidence type="ECO:0000256" key="7">
    <source>
        <dbReference type="SAM" id="Phobius"/>
    </source>
</evidence>
<dbReference type="InterPro" id="IPR027417">
    <property type="entry name" value="P-loop_NTPase"/>
</dbReference>
<dbReference type="InterPro" id="IPR017871">
    <property type="entry name" value="ABC_transporter-like_CS"/>
</dbReference>
<dbReference type="SMART" id="SM00382">
    <property type="entry name" value="AAA"/>
    <property type="match status" value="1"/>
</dbReference>
<evidence type="ECO:0000313" key="11">
    <source>
        <dbReference type="Proteomes" id="UP000013085"/>
    </source>
</evidence>
<dbReference type="InterPro" id="IPR036640">
    <property type="entry name" value="ABC1_TM_sf"/>
</dbReference>
<dbReference type="Gene3D" id="1.20.1560.10">
    <property type="entry name" value="ABC transporter type 1, transmembrane domain"/>
    <property type="match status" value="1"/>
</dbReference>
<dbReference type="SUPFAM" id="SSF52540">
    <property type="entry name" value="P-loop containing nucleoside triphosphate hydrolases"/>
    <property type="match status" value="1"/>
</dbReference>
<dbReference type="InterPro" id="IPR003439">
    <property type="entry name" value="ABC_transporter-like_ATP-bd"/>
</dbReference>
<protein>
    <recommendedName>
        <fullName evidence="12">ABC transporter ATP-binding protein</fullName>
    </recommendedName>
</protein>
<dbReference type="PANTHER" id="PTHR43394:SF1">
    <property type="entry name" value="ATP-BINDING CASSETTE SUB-FAMILY B MEMBER 10, MITOCHONDRIAL"/>
    <property type="match status" value="1"/>
</dbReference>
<comment type="caution">
    <text evidence="10">The sequence shown here is derived from an EMBL/GenBank/DDBJ whole genome shotgun (WGS) entry which is preliminary data.</text>
</comment>
<evidence type="ECO:0000256" key="4">
    <source>
        <dbReference type="ARBA" id="ARBA00022840"/>
    </source>
</evidence>
<dbReference type="GO" id="GO:0015421">
    <property type="term" value="F:ABC-type oligopeptide transporter activity"/>
    <property type="evidence" value="ECO:0007669"/>
    <property type="project" value="TreeGrafter"/>
</dbReference>
<feature type="transmembrane region" description="Helical" evidence="7">
    <location>
        <begin position="149"/>
        <end position="170"/>
    </location>
</feature>
<keyword evidence="4" id="KW-0067">ATP-binding</keyword>
<feature type="domain" description="ABC transporter" evidence="8">
    <location>
        <begin position="354"/>
        <end position="595"/>
    </location>
</feature>
<dbReference type="EMBL" id="AGYR01000012">
    <property type="protein sequence ID" value="ENZ17952.1"/>
    <property type="molecule type" value="Genomic_DNA"/>
</dbReference>
<dbReference type="Proteomes" id="UP000013085">
    <property type="component" value="Unassembled WGS sequence"/>
</dbReference>
<feature type="domain" description="ABC transmembrane type-1" evidence="9">
    <location>
        <begin position="46"/>
        <end position="322"/>
    </location>
</feature>
<evidence type="ECO:0000256" key="5">
    <source>
        <dbReference type="ARBA" id="ARBA00022989"/>
    </source>
</evidence>
<sequence length="604" mass="68587">MVSKFKNIFKYIKDYISVIAWCLPFSWNASHFYTILRISGAVILPLLTVITTFIGKCIIDILAISTKEATIGKSLLTLLLTLLTVTILRKVIQSVVQYSQSMHGELINGNISLMIMDRSLNADLEYFDNPQFNDKLLSVNQDSYVIPNILWNVISAISATISFICVFIVLCQANIVYGVILIASAVPSSLVAAKYTRLLYNLSLEQINGTRQMSYAQSIATDKNYAQDIRLFNFGNWLKTRYRNIWHVFLMERRNMNRKRSFVTGLLECLPEIIITLISIDIAFKILNGKATIGDYALYTGLMGQLWNAINSLSSSAVEIYGNRLKIENMKSLDKFKNKIIDSGTYRLHEVRSINFKEVSFSYPGTNRLALNAVSFEIYKEEKVAFVGVNGSGKSTLIKLLLRMYEPDSGTIYINGLNIQQYKITELRANFSVYFQEMLNYGFSLRENFIITDTGQIPSDANIKSALKNASFEDLAERSSKHLDATLMRFFDTDGIELSGGQFQKLALARVLYRRNTVFILDEPSSNLDPIAEKNIFKSLETITANKMTIFTSHQLSNVYLASRIIVLENGEVIEDGTHADLLKNNQRYAELFHYKQERYNSAN</sequence>
<keyword evidence="5 7" id="KW-1133">Transmembrane helix</keyword>
<dbReference type="AlphaFoldDB" id="A0A0E2HS50"/>
<feature type="transmembrane region" description="Helical" evidence="7">
    <location>
        <begin position="75"/>
        <end position="92"/>
    </location>
</feature>
<dbReference type="GO" id="GO:0005886">
    <property type="term" value="C:plasma membrane"/>
    <property type="evidence" value="ECO:0007669"/>
    <property type="project" value="UniProtKB-SubCell"/>
</dbReference>
<dbReference type="PROSITE" id="PS50893">
    <property type="entry name" value="ABC_TRANSPORTER_2"/>
    <property type="match status" value="1"/>
</dbReference>
<name>A0A0E2HS50_9FIRM</name>
<dbReference type="HOGENOM" id="CLU_000604_84_3_9"/>
<dbReference type="PROSITE" id="PS50929">
    <property type="entry name" value="ABC_TM1F"/>
    <property type="match status" value="1"/>
</dbReference>
<dbReference type="PROSITE" id="PS00211">
    <property type="entry name" value="ABC_TRANSPORTER_1"/>
    <property type="match status" value="1"/>
</dbReference>
<accession>A0A0E2HS50</accession>
<dbReference type="Gene3D" id="3.40.50.300">
    <property type="entry name" value="P-loop containing nucleotide triphosphate hydrolases"/>
    <property type="match status" value="1"/>
</dbReference>
<gene>
    <name evidence="10" type="ORF">HMPREF1090_01502</name>
</gene>
<dbReference type="PATRIC" id="fig|999408.3.peg.1617"/>
<keyword evidence="3" id="KW-0547">Nucleotide-binding</keyword>
<dbReference type="PANTHER" id="PTHR43394">
    <property type="entry name" value="ATP-DEPENDENT PERMEASE MDL1, MITOCHONDRIAL"/>
    <property type="match status" value="1"/>
</dbReference>
<evidence type="ECO:0008006" key="12">
    <source>
        <dbReference type="Google" id="ProtNLM"/>
    </source>
</evidence>
<comment type="subcellular location">
    <subcellularLocation>
        <location evidence="1">Cell membrane</location>
        <topology evidence="1">Multi-pass membrane protein</topology>
    </subcellularLocation>
</comment>
<evidence type="ECO:0000256" key="2">
    <source>
        <dbReference type="ARBA" id="ARBA00022692"/>
    </source>
</evidence>
<evidence type="ECO:0000259" key="9">
    <source>
        <dbReference type="PROSITE" id="PS50929"/>
    </source>
</evidence>
<organism evidence="10 11">
    <name type="scientific">[Clostridium] clostridioforme 90A8</name>
    <dbReference type="NCBI Taxonomy" id="999408"/>
    <lineage>
        <taxon>Bacteria</taxon>
        <taxon>Bacillati</taxon>
        <taxon>Bacillota</taxon>
        <taxon>Clostridia</taxon>
        <taxon>Lachnospirales</taxon>
        <taxon>Lachnospiraceae</taxon>
        <taxon>Enterocloster</taxon>
    </lineage>
</organism>
<dbReference type="InterPro" id="IPR011527">
    <property type="entry name" value="ABC1_TM_dom"/>
</dbReference>
<proteinExistence type="predicted"/>
<evidence type="ECO:0000256" key="1">
    <source>
        <dbReference type="ARBA" id="ARBA00004651"/>
    </source>
</evidence>
<evidence type="ECO:0000313" key="10">
    <source>
        <dbReference type="EMBL" id="ENZ17952.1"/>
    </source>
</evidence>
<dbReference type="InterPro" id="IPR039421">
    <property type="entry name" value="Type_1_exporter"/>
</dbReference>
<evidence type="ECO:0000259" key="8">
    <source>
        <dbReference type="PROSITE" id="PS50893"/>
    </source>
</evidence>
<dbReference type="SUPFAM" id="SSF90123">
    <property type="entry name" value="ABC transporter transmembrane region"/>
    <property type="match status" value="1"/>
</dbReference>
<dbReference type="GO" id="GO:0005524">
    <property type="term" value="F:ATP binding"/>
    <property type="evidence" value="ECO:0007669"/>
    <property type="project" value="UniProtKB-KW"/>
</dbReference>
<keyword evidence="6 7" id="KW-0472">Membrane</keyword>
<feature type="transmembrane region" description="Helical" evidence="7">
    <location>
        <begin position="175"/>
        <end position="193"/>
    </location>
</feature>
<dbReference type="InterPro" id="IPR003593">
    <property type="entry name" value="AAA+_ATPase"/>
</dbReference>
<keyword evidence="2 7" id="KW-0812">Transmembrane</keyword>
<reference evidence="10 11" key="1">
    <citation type="submission" date="2013-01" db="EMBL/GenBank/DDBJ databases">
        <title>The Genome Sequence of Clostridium clostridioforme 90A8.</title>
        <authorList>
            <consortium name="The Broad Institute Genome Sequencing Platform"/>
            <person name="Earl A."/>
            <person name="Ward D."/>
            <person name="Feldgarden M."/>
            <person name="Gevers D."/>
            <person name="Courvalin P."/>
            <person name="Lambert T."/>
            <person name="Walker B."/>
            <person name="Young S.K."/>
            <person name="Zeng Q."/>
            <person name="Gargeya S."/>
            <person name="Fitzgerald M."/>
            <person name="Haas B."/>
            <person name="Abouelleil A."/>
            <person name="Alvarado L."/>
            <person name="Arachchi H.M."/>
            <person name="Berlin A.M."/>
            <person name="Chapman S.B."/>
            <person name="Dewar J."/>
            <person name="Goldberg J."/>
            <person name="Griggs A."/>
            <person name="Gujja S."/>
            <person name="Hansen M."/>
            <person name="Howarth C."/>
            <person name="Imamovic A."/>
            <person name="Larimer J."/>
            <person name="McCowan C."/>
            <person name="Murphy C."/>
            <person name="Neiman D."/>
            <person name="Pearson M."/>
            <person name="Priest M."/>
            <person name="Roberts A."/>
            <person name="Saif S."/>
            <person name="Shea T."/>
            <person name="Sisk P."/>
            <person name="Sykes S."/>
            <person name="Wortman J."/>
            <person name="Nusbaum C."/>
            <person name="Birren B."/>
        </authorList>
    </citation>
    <scope>NUCLEOTIDE SEQUENCE [LARGE SCALE GENOMIC DNA]</scope>
    <source>
        <strain evidence="10 11">90A8</strain>
    </source>
</reference>
<dbReference type="GO" id="GO:0016887">
    <property type="term" value="F:ATP hydrolysis activity"/>
    <property type="evidence" value="ECO:0007669"/>
    <property type="project" value="InterPro"/>
</dbReference>
<feature type="transmembrane region" description="Helical" evidence="7">
    <location>
        <begin position="42"/>
        <end position="63"/>
    </location>
</feature>
<dbReference type="Pfam" id="PF00005">
    <property type="entry name" value="ABC_tran"/>
    <property type="match status" value="1"/>
</dbReference>
<evidence type="ECO:0000256" key="3">
    <source>
        <dbReference type="ARBA" id="ARBA00022741"/>
    </source>
</evidence>